<evidence type="ECO:0000256" key="2">
    <source>
        <dbReference type="ARBA" id="ARBA00023125"/>
    </source>
</evidence>
<dbReference type="Pfam" id="PF14525">
    <property type="entry name" value="AraC_binding_2"/>
    <property type="match status" value="1"/>
</dbReference>
<dbReference type="SMART" id="SM00342">
    <property type="entry name" value="HTH_ARAC"/>
    <property type="match status" value="1"/>
</dbReference>
<keyword evidence="2" id="KW-0238">DNA-binding</keyword>
<evidence type="ECO:0000256" key="1">
    <source>
        <dbReference type="ARBA" id="ARBA00023015"/>
    </source>
</evidence>
<dbReference type="InterPro" id="IPR035418">
    <property type="entry name" value="AraC-bd_2"/>
</dbReference>
<feature type="domain" description="HTH araC/xylS-type" evidence="4">
    <location>
        <begin position="235"/>
        <end position="335"/>
    </location>
</feature>
<reference evidence="5" key="2">
    <citation type="submission" date="2020-09" db="EMBL/GenBank/DDBJ databases">
        <authorList>
            <person name="Sun Q."/>
            <person name="Zhou Y."/>
        </authorList>
    </citation>
    <scope>NUCLEOTIDE SEQUENCE</scope>
    <source>
        <strain evidence="5">CGMCC 1.7081</strain>
    </source>
</reference>
<dbReference type="Gene3D" id="1.10.10.60">
    <property type="entry name" value="Homeodomain-like"/>
    <property type="match status" value="1"/>
</dbReference>
<dbReference type="GO" id="GO:0043565">
    <property type="term" value="F:sequence-specific DNA binding"/>
    <property type="evidence" value="ECO:0007669"/>
    <property type="project" value="InterPro"/>
</dbReference>
<dbReference type="SUPFAM" id="SSF46689">
    <property type="entry name" value="Homeodomain-like"/>
    <property type="match status" value="1"/>
</dbReference>
<evidence type="ECO:0000259" key="4">
    <source>
        <dbReference type="PROSITE" id="PS01124"/>
    </source>
</evidence>
<organism evidence="5 6">
    <name type="scientific">Pseudodonghicola xiamenensis</name>
    <dbReference type="NCBI Taxonomy" id="337702"/>
    <lineage>
        <taxon>Bacteria</taxon>
        <taxon>Pseudomonadati</taxon>
        <taxon>Pseudomonadota</taxon>
        <taxon>Alphaproteobacteria</taxon>
        <taxon>Rhodobacterales</taxon>
        <taxon>Paracoccaceae</taxon>
        <taxon>Pseudodonghicola</taxon>
    </lineage>
</organism>
<keyword evidence="6" id="KW-1185">Reference proteome</keyword>
<dbReference type="InterPro" id="IPR050204">
    <property type="entry name" value="AraC_XylS_family_regulators"/>
</dbReference>
<dbReference type="GO" id="GO:0003700">
    <property type="term" value="F:DNA-binding transcription factor activity"/>
    <property type="evidence" value="ECO:0007669"/>
    <property type="project" value="InterPro"/>
</dbReference>
<proteinExistence type="predicted"/>
<evidence type="ECO:0000256" key="3">
    <source>
        <dbReference type="ARBA" id="ARBA00023163"/>
    </source>
</evidence>
<dbReference type="PANTHER" id="PTHR46796">
    <property type="entry name" value="HTH-TYPE TRANSCRIPTIONAL ACTIVATOR RHAS-RELATED"/>
    <property type="match status" value="1"/>
</dbReference>
<keyword evidence="3" id="KW-0804">Transcription</keyword>
<dbReference type="AlphaFoldDB" id="A0A8J3H9D8"/>
<name>A0A8J3H9D8_9RHOB</name>
<comment type="caution">
    <text evidence="5">The sequence shown here is derived from an EMBL/GenBank/DDBJ whole genome shotgun (WGS) entry which is preliminary data.</text>
</comment>
<dbReference type="RefSeq" id="WP_028095588.1">
    <property type="nucleotide sequence ID" value="NZ_BNAP01000010.1"/>
</dbReference>
<dbReference type="PANTHER" id="PTHR46796:SF12">
    <property type="entry name" value="HTH-TYPE DNA-BINDING TRANSCRIPTIONAL ACTIVATOR EUTR"/>
    <property type="match status" value="1"/>
</dbReference>
<accession>A0A8J3H9D8</accession>
<sequence length="337" mass="37817">MQKFDQALILDDMGRPIRQEGPVSSRDWDEVEAFCRQVYLPFQVRPLGRMLRPEATMRQARIGRIVVTRFSYGVPIHLNDTDVSSGHVIVLNTLAGALRHKLGGRSDTVTRAGDSFVVDCSRVDHWLDADADHMQLNLTIPHDVIADVARRWFGFVPDDRLWTRRLAFGERGSRWMSLLGYAVRCIGADGLVRGDSPMARHLEELLCVELLHSWALGSGLALTDGARAAAPHYVREAEQIMEAEACEAPAISDVAMRVGVSGRTLSEGFRRFRGITPRDFLRDRRLDGIRAALERAQPGQTVTSIASDWGYVNFGALARAYRQRFGENPSQTLLRHR</sequence>
<dbReference type="EMBL" id="BNAP01000010">
    <property type="protein sequence ID" value="GHG93291.1"/>
    <property type="molecule type" value="Genomic_DNA"/>
</dbReference>
<keyword evidence="1" id="KW-0805">Transcription regulation</keyword>
<dbReference type="Pfam" id="PF12833">
    <property type="entry name" value="HTH_18"/>
    <property type="match status" value="1"/>
</dbReference>
<dbReference type="InterPro" id="IPR018060">
    <property type="entry name" value="HTH_AraC"/>
</dbReference>
<protein>
    <submittedName>
        <fullName evidence="5">AraC family transcriptional regulator</fullName>
    </submittedName>
</protein>
<dbReference type="PROSITE" id="PS01124">
    <property type="entry name" value="HTH_ARAC_FAMILY_2"/>
    <property type="match status" value="1"/>
</dbReference>
<gene>
    <name evidence="5" type="ORF">GCM10010961_25790</name>
</gene>
<dbReference type="PROSITE" id="PS00041">
    <property type="entry name" value="HTH_ARAC_FAMILY_1"/>
    <property type="match status" value="1"/>
</dbReference>
<dbReference type="InterPro" id="IPR009057">
    <property type="entry name" value="Homeodomain-like_sf"/>
</dbReference>
<reference evidence="5" key="1">
    <citation type="journal article" date="2014" name="Int. J. Syst. Evol. Microbiol.">
        <title>Complete genome sequence of Corynebacterium casei LMG S-19264T (=DSM 44701T), isolated from a smear-ripened cheese.</title>
        <authorList>
            <consortium name="US DOE Joint Genome Institute (JGI-PGF)"/>
            <person name="Walter F."/>
            <person name="Albersmeier A."/>
            <person name="Kalinowski J."/>
            <person name="Ruckert C."/>
        </authorList>
    </citation>
    <scope>NUCLEOTIDE SEQUENCE</scope>
    <source>
        <strain evidence="5">CGMCC 1.7081</strain>
    </source>
</reference>
<dbReference type="InterPro" id="IPR018062">
    <property type="entry name" value="HTH_AraC-typ_CS"/>
</dbReference>
<evidence type="ECO:0000313" key="6">
    <source>
        <dbReference type="Proteomes" id="UP000611500"/>
    </source>
</evidence>
<dbReference type="Proteomes" id="UP000611500">
    <property type="component" value="Unassembled WGS sequence"/>
</dbReference>
<evidence type="ECO:0000313" key="5">
    <source>
        <dbReference type="EMBL" id="GHG93291.1"/>
    </source>
</evidence>